<feature type="compositionally biased region" description="Polar residues" evidence="1">
    <location>
        <begin position="69"/>
        <end position="80"/>
    </location>
</feature>
<gene>
    <name evidence="2" type="ORF">Tci_650636</name>
</gene>
<proteinExistence type="predicted"/>
<protein>
    <submittedName>
        <fullName evidence="2">Uncharacterized protein</fullName>
    </submittedName>
</protein>
<feature type="compositionally biased region" description="Basic and acidic residues" evidence="1">
    <location>
        <begin position="8"/>
        <end position="22"/>
    </location>
</feature>
<organism evidence="2">
    <name type="scientific">Tanacetum cinerariifolium</name>
    <name type="common">Dalmatian daisy</name>
    <name type="synonym">Chrysanthemum cinerariifolium</name>
    <dbReference type="NCBI Taxonomy" id="118510"/>
    <lineage>
        <taxon>Eukaryota</taxon>
        <taxon>Viridiplantae</taxon>
        <taxon>Streptophyta</taxon>
        <taxon>Embryophyta</taxon>
        <taxon>Tracheophyta</taxon>
        <taxon>Spermatophyta</taxon>
        <taxon>Magnoliopsida</taxon>
        <taxon>eudicotyledons</taxon>
        <taxon>Gunneridae</taxon>
        <taxon>Pentapetalae</taxon>
        <taxon>asterids</taxon>
        <taxon>campanulids</taxon>
        <taxon>Asterales</taxon>
        <taxon>Asteraceae</taxon>
        <taxon>Asteroideae</taxon>
        <taxon>Anthemideae</taxon>
        <taxon>Anthemidinae</taxon>
        <taxon>Tanacetum</taxon>
    </lineage>
</organism>
<name>A0A699KB50_TANCI</name>
<reference evidence="2" key="1">
    <citation type="journal article" date="2019" name="Sci. Rep.">
        <title>Draft genome of Tanacetum cinerariifolium, the natural source of mosquito coil.</title>
        <authorList>
            <person name="Yamashiro T."/>
            <person name="Shiraishi A."/>
            <person name="Satake H."/>
            <person name="Nakayama K."/>
        </authorList>
    </citation>
    <scope>NUCLEOTIDE SEQUENCE</scope>
</reference>
<dbReference type="AlphaFoldDB" id="A0A699KB50"/>
<feature type="region of interest" description="Disordered" evidence="1">
    <location>
        <begin position="1"/>
        <end position="87"/>
    </location>
</feature>
<dbReference type="EMBL" id="BKCJ010487724">
    <property type="protein sequence ID" value="GFA78664.1"/>
    <property type="molecule type" value="Genomic_DNA"/>
</dbReference>
<comment type="caution">
    <text evidence="2">The sequence shown here is derived from an EMBL/GenBank/DDBJ whole genome shotgun (WGS) entry which is preliminary data.</text>
</comment>
<evidence type="ECO:0000256" key="1">
    <source>
        <dbReference type="SAM" id="MobiDB-lite"/>
    </source>
</evidence>
<sequence>MSASRQGMRFEEIEQVVREEATIGKNVSNRKKRGSDHGRDSDQQQSKRIEVVRAHATGVTDTIKKRQNPSKTEQNQAQNGKRGKVNS</sequence>
<accession>A0A699KB50</accession>
<feature type="compositionally biased region" description="Basic and acidic residues" evidence="1">
    <location>
        <begin position="35"/>
        <end position="53"/>
    </location>
</feature>
<evidence type="ECO:0000313" key="2">
    <source>
        <dbReference type="EMBL" id="GFA78664.1"/>
    </source>
</evidence>